<dbReference type="EMBL" id="CP123523">
    <property type="protein sequence ID" value="WGM07295.1"/>
    <property type="molecule type" value="Genomic_DNA"/>
</dbReference>
<evidence type="ECO:0000313" key="8">
    <source>
        <dbReference type="Proteomes" id="UP001177592"/>
    </source>
</evidence>
<dbReference type="InterPro" id="IPR051024">
    <property type="entry name" value="GlcNAc_Chitin_IntDeg"/>
</dbReference>
<sequence>MKLKKIFIMSIILTASSTLWAHGYIKSPASRAYKCAQGINKDCGDIKYEPQSVEQRSGFPDKNFPIDGKLASGGIQRFAKLDEAGENRWHKTQMHVGDNNFSWYLTARHSTANWRYYITKNGWNPNVPLTRAAFDLKPFCTQYDGGAIPKADVSIICEVPVDRIGYHIIYGVWQIADTSNSFYQVVDVIFPDNDKKQPTEPDIKEPTETVTNQPGEPVVTDTTVTGTKPATGSVVTQPTETATNQPGEPVVTDTTVTSTKPATGSVVTQPTETVTNQPGEPVVTDTTVTGTKPATGSVVTQPTETATNQPGEPVVTDTTVTGTKPATGSVVTQPTNRVNRLLRTRK</sequence>
<feature type="signal peptide" evidence="3">
    <location>
        <begin position="1"/>
        <end position="21"/>
    </location>
</feature>
<protein>
    <submittedName>
        <fullName evidence="5">GlcNAc-binding protein A</fullName>
    </submittedName>
    <submittedName>
        <fullName evidence="6">Lytic polysaccharide monooxygenase</fullName>
    </submittedName>
</protein>
<feature type="chain" id="PRO_5043355087" evidence="3">
    <location>
        <begin position="22"/>
        <end position="346"/>
    </location>
</feature>
<evidence type="ECO:0000256" key="1">
    <source>
        <dbReference type="ARBA" id="ARBA00022729"/>
    </source>
</evidence>
<feature type="compositionally biased region" description="Polar residues" evidence="2">
    <location>
        <begin position="208"/>
        <end position="311"/>
    </location>
</feature>
<dbReference type="GeneID" id="96876975"/>
<dbReference type="InterPro" id="IPR004302">
    <property type="entry name" value="Cellulose/chitin-bd_N"/>
</dbReference>
<dbReference type="Pfam" id="PF03067">
    <property type="entry name" value="LPMO_10"/>
    <property type="match status" value="1"/>
</dbReference>
<dbReference type="GO" id="GO:0004497">
    <property type="term" value="F:monooxygenase activity"/>
    <property type="evidence" value="ECO:0007669"/>
    <property type="project" value="UniProtKB-KW"/>
</dbReference>
<dbReference type="AlphaFoldDB" id="A0A4P7KTG7"/>
<dbReference type="Proteomes" id="UP000295134">
    <property type="component" value="Chromosome"/>
</dbReference>
<proteinExistence type="predicted"/>
<dbReference type="Gene3D" id="2.70.50.50">
    <property type="entry name" value="chitin-binding protein cbp21"/>
    <property type="match status" value="1"/>
</dbReference>
<evidence type="ECO:0000259" key="4">
    <source>
        <dbReference type="Pfam" id="PF03067"/>
    </source>
</evidence>
<dbReference type="InterPro" id="IPR014756">
    <property type="entry name" value="Ig_E-set"/>
</dbReference>
<evidence type="ECO:0000313" key="7">
    <source>
        <dbReference type="Proteomes" id="UP000295134"/>
    </source>
</evidence>
<keyword evidence="6" id="KW-0560">Oxidoreductase</keyword>
<dbReference type="PANTHER" id="PTHR34823">
    <property type="entry name" value="GLCNAC-BINDING PROTEIN A"/>
    <property type="match status" value="1"/>
</dbReference>
<reference evidence="6" key="2">
    <citation type="submission" date="2023-04" db="EMBL/GenBank/DDBJ databases">
        <title>Genome dynamics across the evolutionary transition to endosymbiosis.</title>
        <authorList>
            <person name="Siozios S."/>
            <person name="Nadal-Jimenez P."/>
            <person name="Azagi T."/>
            <person name="Sprong H."/>
            <person name="Frost C.L."/>
            <person name="Parratt S.R."/>
            <person name="Taylor G."/>
            <person name="Brettell L."/>
            <person name="Lew K.C."/>
            <person name="Croft L."/>
            <person name="King K.C."/>
            <person name="Brockhurst M.A."/>
            <person name="Hypsa V."/>
            <person name="Novakova E."/>
            <person name="Darby A.C."/>
            <person name="Hurst G.D.D."/>
        </authorList>
    </citation>
    <scope>NUCLEOTIDE SEQUENCE</scope>
    <source>
        <strain evidence="6">ANv_CAN</strain>
    </source>
</reference>
<organism evidence="5 7">
    <name type="scientific">Arsenophonus nasoniae</name>
    <name type="common">son-killer infecting Nasonia vitripennis</name>
    <dbReference type="NCBI Taxonomy" id="638"/>
    <lineage>
        <taxon>Bacteria</taxon>
        <taxon>Pseudomonadati</taxon>
        <taxon>Pseudomonadota</taxon>
        <taxon>Gammaproteobacteria</taxon>
        <taxon>Enterobacterales</taxon>
        <taxon>Morganellaceae</taxon>
        <taxon>Arsenophonus</taxon>
    </lineage>
</organism>
<dbReference type="KEGG" id="ans:ArsFIN_18480"/>
<feature type="compositionally biased region" description="Basic and acidic residues" evidence="2">
    <location>
        <begin position="193"/>
        <end position="207"/>
    </location>
</feature>
<dbReference type="EMBL" id="CP038613">
    <property type="protein sequence ID" value="QBY43281.1"/>
    <property type="molecule type" value="Genomic_DNA"/>
</dbReference>
<dbReference type="Proteomes" id="UP001177592">
    <property type="component" value="Chromosome"/>
</dbReference>
<feature type="region of interest" description="Disordered" evidence="2">
    <location>
        <begin position="193"/>
        <end position="311"/>
    </location>
</feature>
<evidence type="ECO:0000256" key="2">
    <source>
        <dbReference type="SAM" id="MobiDB-lite"/>
    </source>
</evidence>
<name>A0A4P7KTG7_9GAMM</name>
<gene>
    <name evidence="5" type="primary">gbpA_4</name>
    <name evidence="5" type="ORF">ArsFIN_18480</name>
    <name evidence="6" type="ORF">QE258_08580</name>
</gene>
<evidence type="ECO:0000313" key="6">
    <source>
        <dbReference type="EMBL" id="WGM07295.1"/>
    </source>
</evidence>
<dbReference type="SUPFAM" id="SSF81296">
    <property type="entry name" value="E set domains"/>
    <property type="match status" value="1"/>
</dbReference>
<dbReference type="PANTHER" id="PTHR34823:SF1">
    <property type="entry name" value="CHITIN-BINDING TYPE-4 DOMAIN-CONTAINING PROTEIN"/>
    <property type="match status" value="1"/>
</dbReference>
<evidence type="ECO:0000256" key="3">
    <source>
        <dbReference type="SAM" id="SignalP"/>
    </source>
</evidence>
<keyword evidence="8" id="KW-1185">Reference proteome</keyword>
<keyword evidence="1 3" id="KW-0732">Signal</keyword>
<dbReference type="CDD" id="cd21177">
    <property type="entry name" value="LPMO_AA10"/>
    <property type="match status" value="1"/>
</dbReference>
<feature type="domain" description="Chitin-binding type-4" evidence="4">
    <location>
        <begin position="22"/>
        <end position="188"/>
    </location>
</feature>
<keyword evidence="6" id="KW-0503">Monooxygenase</keyword>
<reference evidence="5 7" key="1">
    <citation type="submission" date="2019-03" db="EMBL/GenBank/DDBJ databases">
        <title>Long-read sequencing reveals hyperdense prophage content in a complex bacterial symbiont genome.</title>
        <authorList>
            <person name="Frost C.L."/>
            <person name="Siozios S."/>
            <person name="Nadal-Jimenez P."/>
            <person name="Brockhurst M.A."/>
            <person name="King K.C."/>
            <person name="Darby A.C."/>
            <person name="Hurst G.D.D."/>
        </authorList>
    </citation>
    <scope>NUCLEOTIDE SEQUENCE [LARGE SCALE GENOMIC DNA]</scope>
    <source>
        <strain evidence="5 7">FIN</strain>
    </source>
</reference>
<evidence type="ECO:0000313" key="5">
    <source>
        <dbReference type="EMBL" id="QBY43281.1"/>
    </source>
</evidence>
<dbReference type="RefSeq" id="WP_071846858.1">
    <property type="nucleotide sequence ID" value="NZ_CP038613.1"/>
</dbReference>
<accession>A0A4P7KTG7</accession>